<evidence type="ECO:0000313" key="6">
    <source>
        <dbReference type="EMBL" id="QBM89707.1"/>
    </source>
</evidence>
<proteinExistence type="predicted"/>
<dbReference type="PANTHER" id="PTHR10997:SF9">
    <property type="entry name" value="IMPORTIN-9"/>
    <property type="match status" value="1"/>
</dbReference>
<feature type="region of interest" description="Disordered" evidence="4">
    <location>
        <begin position="950"/>
        <end position="975"/>
    </location>
</feature>
<dbReference type="SUPFAM" id="SSF48371">
    <property type="entry name" value="ARM repeat"/>
    <property type="match status" value="1"/>
</dbReference>
<feature type="compositionally biased region" description="Acidic residues" evidence="4">
    <location>
        <begin position="954"/>
        <end position="972"/>
    </location>
</feature>
<dbReference type="GO" id="GO:0005635">
    <property type="term" value="C:nuclear envelope"/>
    <property type="evidence" value="ECO:0007669"/>
    <property type="project" value="TreeGrafter"/>
</dbReference>
<comment type="subcellular location">
    <subcellularLocation>
        <location evidence="1">Nucleus</location>
    </subcellularLocation>
</comment>
<dbReference type="AlphaFoldDB" id="A0A4P6XQB3"/>
<evidence type="ECO:0000313" key="7">
    <source>
        <dbReference type="Proteomes" id="UP000292447"/>
    </source>
</evidence>
<dbReference type="GO" id="GO:0005829">
    <property type="term" value="C:cytosol"/>
    <property type="evidence" value="ECO:0007669"/>
    <property type="project" value="TreeGrafter"/>
</dbReference>
<dbReference type="PROSITE" id="PS50166">
    <property type="entry name" value="IMPORTIN_B_NT"/>
    <property type="match status" value="1"/>
</dbReference>
<dbReference type="GO" id="GO:0031267">
    <property type="term" value="F:small GTPase binding"/>
    <property type="evidence" value="ECO:0007669"/>
    <property type="project" value="InterPro"/>
</dbReference>
<dbReference type="InterPro" id="IPR016024">
    <property type="entry name" value="ARM-type_fold"/>
</dbReference>
<dbReference type="InterPro" id="IPR001494">
    <property type="entry name" value="Importin-beta_N"/>
</dbReference>
<reference evidence="7" key="1">
    <citation type="submission" date="2019-03" db="EMBL/GenBank/DDBJ databases">
        <title>Snf2 controls pulcherriminic acid biosynthesis and connects pigmentation and antifungal activity of the yeast Metschnikowia pulcherrima.</title>
        <authorList>
            <person name="Gore-Lloyd D."/>
            <person name="Sumann I."/>
            <person name="Brachmann A.O."/>
            <person name="Schneeberger K."/>
            <person name="Ortiz-Merino R.A."/>
            <person name="Moreno-Beltran M."/>
            <person name="Schlaefli M."/>
            <person name="Kirner P."/>
            <person name="Santos Kron A."/>
            <person name="Wolfe K.H."/>
            <person name="Piel J."/>
            <person name="Ahrens C.H."/>
            <person name="Henk D."/>
            <person name="Freimoser F.M."/>
        </authorList>
    </citation>
    <scope>NUCLEOTIDE SEQUENCE [LARGE SCALE GENOMIC DNA]</scope>
    <source>
        <strain evidence="7">APC 1.2</strain>
    </source>
</reference>
<evidence type="ECO:0000259" key="5">
    <source>
        <dbReference type="PROSITE" id="PS50166"/>
    </source>
</evidence>
<dbReference type="Proteomes" id="UP000292447">
    <property type="component" value="Chromosome IV"/>
</dbReference>
<gene>
    <name evidence="6" type="ORF">METSCH_D07880</name>
</gene>
<sequence length="1042" mass="115867">MMKTISANMDSRGTLIDLVVNQNSSDNHVRADAESSFKNIAAADPSRIAYELMQSTSHESPLPVDVKQSCLLHLRRLVPMFWSMGFQLFVGPPIAQETKAFIRDSLIQLATSSVSSKIRSGSAYVIVQIAAVDFPDEWPDLLDTLYKCAVDRRDSVSVIGSLSVLNDLFDDLISEEQFWEGDVGNRLISYIFYLLEQGEMSTEIKISALKLYLTVLGTLLSAEALELEARKRSVLDHVNSLVKLLLILIQSLIKETSSSQAVHLVHLSLRSHLYQVLAKIIGEFRRYIPEKEIILLVKILSDDLWLASRIYKEALVDVSGLVSLVKLDVMEEAEPIISTHIIDLMEALSVIQASCCLSDALTLEDFERLVMAMSVCCQYPKAVAEDYLADFNVFVTDATGLSSHVSIRDSIQDFLSELNDADSAKMFNILGSAHTKNAESWNIQESVIFLHEGLFTNQESTVLDARSVAPYLAQLVSLILSDAKGAHPLLVARVLLLIPRTLETFGVKGSLQDLAPNALRDFFKILSNSSTNDYRDLIWASAMIGVSLWRNIEILDPKLLGNQIQMSILKICFNLLEDSEEDTLSILLEATLVAISIDTTTACYVEIEAGISVVDLLLRVSFKDPSNVQVMINSPECLQSLLTGVEEESFLQVCQNLVPYLVEVMLSALAQASVEYSSQLYLSIDLLGYIIEASPLSGLPSDVFVFVFPVLKNVILQTNDDQILQGAGEVFNKLMQNNENQFIKFTDSLTKQTGLDILLAVASKFLSPDLSDSAAMNCGLIVMTLFERFQSCLNSDFFFKLLEATVNRVAIASEVITIENLILVFCKLVTSSSPLTLVDALTNMRLKDAAGNMRDGLQTVLPIWFDSFEVTRGAEKIQQNILALGRLYSLGDARLENVKVNGDLIPYDGDLIITRSMAKSMPQKYTQISAPLKIIKLLVSELQFQSLQPNPDDYVIDDNADGDDEDGWEDMDSLGVPNYEKLKSYIDSDEEDSDQTSDKGVRETLLSFFKECVSKNLANFQSYYEMLDEDEKSVITENVIFT</sequence>
<keyword evidence="2" id="KW-0813">Transport</keyword>
<evidence type="ECO:0000256" key="1">
    <source>
        <dbReference type="ARBA" id="ARBA00004123"/>
    </source>
</evidence>
<evidence type="ECO:0000256" key="4">
    <source>
        <dbReference type="SAM" id="MobiDB-lite"/>
    </source>
</evidence>
<keyword evidence="7" id="KW-1185">Reference proteome</keyword>
<dbReference type="Gene3D" id="1.25.10.10">
    <property type="entry name" value="Leucine-rich Repeat Variant"/>
    <property type="match status" value="1"/>
</dbReference>
<evidence type="ECO:0000256" key="3">
    <source>
        <dbReference type="ARBA" id="ARBA00023242"/>
    </source>
</evidence>
<accession>A0A4P6XQB3</accession>
<keyword evidence="3" id="KW-0539">Nucleus</keyword>
<name>A0A4P6XQB3_9ASCO</name>
<dbReference type="GO" id="GO:0006606">
    <property type="term" value="P:protein import into nucleus"/>
    <property type="evidence" value="ECO:0007669"/>
    <property type="project" value="TreeGrafter"/>
</dbReference>
<protein>
    <recommendedName>
        <fullName evidence="5">Importin N-terminal domain-containing protein</fullName>
    </recommendedName>
</protein>
<feature type="domain" description="Importin N-terminal" evidence="5">
    <location>
        <begin position="33"/>
        <end position="112"/>
    </location>
</feature>
<dbReference type="InterPro" id="IPR011989">
    <property type="entry name" value="ARM-like"/>
</dbReference>
<organism evidence="6 7">
    <name type="scientific">Metschnikowia aff. pulcherrima</name>
    <dbReference type="NCBI Taxonomy" id="2163413"/>
    <lineage>
        <taxon>Eukaryota</taxon>
        <taxon>Fungi</taxon>
        <taxon>Dikarya</taxon>
        <taxon>Ascomycota</taxon>
        <taxon>Saccharomycotina</taxon>
        <taxon>Pichiomycetes</taxon>
        <taxon>Metschnikowiaceae</taxon>
        <taxon>Metschnikowia</taxon>
    </lineage>
</organism>
<dbReference type="PANTHER" id="PTHR10997">
    <property type="entry name" value="IMPORTIN-7, 8, 11"/>
    <property type="match status" value="1"/>
</dbReference>
<dbReference type="STRING" id="2163413.A0A4P6XQB3"/>
<evidence type="ECO:0000256" key="2">
    <source>
        <dbReference type="ARBA" id="ARBA00022448"/>
    </source>
</evidence>
<dbReference type="EMBL" id="CP034459">
    <property type="protein sequence ID" value="QBM89707.1"/>
    <property type="molecule type" value="Genomic_DNA"/>
</dbReference>